<feature type="compositionally biased region" description="Pro residues" evidence="1">
    <location>
        <begin position="235"/>
        <end position="250"/>
    </location>
</feature>
<reference evidence="2" key="1">
    <citation type="journal article" date="2002" name="Can. J. Microbiol.">
        <title>Characterization of ndvD, the third gene involved in the synthesis of cyclic beta-(1 --&gt; 3),(1 --&gt; 6)-D-glucans in Bradyrhizobium japonicum.</title>
        <authorList>
            <person name="Chen R."/>
            <person name="Bhagwat A.A."/>
            <person name="Yaklich R."/>
            <person name="Keister D.L."/>
        </authorList>
    </citation>
    <scope>NUCLEOTIDE SEQUENCE</scope>
</reference>
<proteinExistence type="predicted"/>
<sequence>MQLAGNFPDKIRNTGHATGREFSAAFGDPFGRHHRRVRGILTRAVSGEVGEFMRQRVRQSRNAVLRQFAATLAVSSLLALAGLAGASAQSGTPAPDQGKAAAQPADAAAKDAAQNQRRTDEFAEAAQVINGPAGNPECVWLGRRVVRLMWRDDLDTAFRHLDLYDRFGCPGGHIQAAFRCLTRFGGQIDPKVAETLDSRVHACWINPASQPQQAAAAASQPAAPTSGNAQAPQPAASPAPAASPTPAPQK</sequence>
<protein>
    <submittedName>
        <fullName evidence="2">Putative cyclic beta-1-3, beta-1-6-glucan synthesis regulatory protein</fullName>
    </submittedName>
</protein>
<dbReference type="EMBL" id="AY125956">
    <property type="protein sequence ID" value="AAM94686.1"/>
    <property type="molecule type" value="Genomic_DNA"/>
</dbReference>
<feature type="compositionally biased region" description="Low complexity" evidence="1">
    <location>
        <begin position="209"/>
        <end position="234"/>
    </location>
</feature>
<gene>
    <name evidence="2" type="primary">ndvD</name>
</gene>
<accession>Q8KP19</accession>
<dbReference type="AlphaFoldDB" id="Q8KP19"/>
<name>Q8KP19_BRAJP</name>
<evidence type="ECO:0000256" key="1">
    <source>
        <dbReference type="SAM" id="MobiDB-lite"/>
    </source>
</evidence>
<feature type="region of interest" description="Disordered" evidence="1">
    <location>
        <begin position="88"/>
        <end position="114"/>
    </location>
</feature>
<feature type="region of interest" description="Disordered" evidence="1">
    <location>
        <begin position="209"/>
        <end position="250"/>
    </location>
</feature>
<organism evidence="2">
    <name type="scientific">Bradyrhizobium japonicum</name>
    <dbReference type="NCBI Taxonomy" id="375"/>
    <lineage>
        <taxon>Bacteria</taxon>
        <taxon>Pseudomonadati</taxon>
        <taxon>Pseudomonadota</taxon>
        <taxon>Alphaproteobacteria</taxon>
        <taxon>Hyphomicrobiales</taxon>
        <taxon>Nitrobacteraceae</taxon>
        <taxon>Bradyrhizobium</taxon>
    </lineage>
</organism>
<evidence type="ECO:0000313" key="2">
    <source>
        <dbReference type="EMBL" id="AAM94686.1"/>
    </source>
</evidence>